<reference evidence="2 3" key="1">
    <citation type="submission" date="2020-08" db="EMBL/GenBank/DDBJ databases">
        <title>Sequencing the genomes of 1000 actinobacteria strains.</title>
        <authorList>
            <person name="Klenk H.-P."/>
        </authorList>
    </citation>
    <scope>NUCLEOTIDE SEQUENCE [LARGE SCALE GENOMIC DNA]</scope>
    <source>
        <strain evidence="2 3">DSM 22826</strain>
    </source>
</reference>
<dbReference type="Pfam" id="PF02452">
    <property type="entry name" value="PemK_toxin"/>
    <property type="match status" value="1"/>
</dbReference>
<dbReference type="SUPFAM" id="SSF50118">
    <property type="entry name" value="Cell growth inhibitor/plasmid maintenance toxic component"/>
    <property type="match status" value="1"/>
</dbReference>
<dbReference type="GO" id="GO:0003677">
    <property type="term" value="F:DNA binding"/>
    <property type="evidence" value="ECO:0007669"/>
    <property type="project" value="InterPro"/>
</dbReference>
<gene>
    <name evidence="2" type="ORF">E9229_003417</name>
</gene>
<organism evidence="2 3">
    <name type="scientific">Paeniglutamicibacter cryotolerans</name>
    <dbReference type="NCBI Taxonomy" id="670079"/>
    <lineage>
        <taxon>Bacteria</taxon>
        <taxon>Bacillati</taxon>
        <taxon>Actinomycetota</taxon>
        <taxon>Actinomycetes</taxon>
        <taxon>Micrococcales</taxon>
        <taxon>Micrococcaceae</taxon>
        <taxon>Paeniglutamicibacter</taxon>
    </lineage>
</organism>
<dbReference type="AlphaFoldDB" id="A0A839QN22"/>
<feature type="region of interest" description="Disordered" evidence="1">
    <location>
        <begin position="20"/>
        <end position="63"/>
    </location>
</feature>
<sequence length="189" mass="20748">MKFDANSLMKFASRFLELLTGSSKAPPSGTPSTRPPAGKRRAADGQRAPHAPGSSGWEDGGYPGDYRGRLRPAYCPSNDGKPDPGEIVWAWVPYEEDYSQGKDRPVLLVGRDGNYLLGLMLTSKDHTNGARRDNDYVDIGTGPWDKQGRPSEVKLDRVLRLRASGIRREGAILPRDRFNMVATGLATHP</sequence>
<dbReference type="InterPro" id="IPR003477">
    <property type="entry name" value="PemK-like"/>
</dbReference>
<evidence type="ECO:0000313" key="3">
    <source>
        <dbReference type="Proteomes" id="UP000523000"/>
    </source>
</evidence>
<dbReference type="EMBL" id="JACHVS010000002">
    <property type="protein sequence ID" value="MBB2997170.1"/>
    <property type="molecule type" value="Genomic_DNA"/>
</dbReference>
<comment type="caution">
    <text evidence="2">The sequence shown here is derived from an EMBL/GenBank/DDBJ whole genome shotgun (WGS) entry which is preliminary data.</text>
</comment>
<dbReference type="RefSeq" id="WP_183512722.1">
    <property type="nucleotide sequence ID" value="NZ_BAABGK010000040.1"/>
</dbReference>
<accession>A0A839QN22</accession>
<proteinExistence type="predicted"/>
<dbReference type="Proteomes" id="UP000523000">
    <property type="component" value="Unassembled WGS sequence"/>
</dbReference>
<evidence type="ECO:0008006" key="4">
    <source>
        <dbReference type="Google" id="ProtNLM"/>
    </source>
</evidence>
<protein>
    <recommendedName>
        <fullName evidence="4">Type II toxin-antitoxin system PemK/MazF family toxin</fullName>
    </recommendedName>
</protein>
<evidence type="ECO:0000313" key="2">
    <source>
        <dbReference type="EMBL" id="MBB2997170.1"/>
    </source>
</evidence>
<keyword evidence="3" id="KW-1185">Reference proteome</keyword>
<evidence type="ECO:0000256" key="1">
    <source>
        <dbReference type="SAM" id="MobiDB-lite"/>
    </source>
</evidence>
<name>A0A839QN22_9MICC</name>